<keyword evidence="5" id="KW-1185">Reference proteome</keyword>
<dbReference type="RefSeq" id="XP_015662201.1">
    <property type="nucleotide sequence ID" value="XM_015798723.1"/>
</dbReference>
<evidence type="ECO:0000256" key="1">
    <source>
        <dbReference type="ARBA" id="ARBA00022723"/>
    </source>
</evidence>
<dbReference type="InterPro" id="IPR012864">
    <property type="entry name" value="PCO/ADO"/>
</dbReference>
<dbReference type="CDD" id="cd20289">
    <property type="entry name" value="cupin_ADO"/>
    <property type="match status" value="1"/>
</dbReference>
<evidence type="ECO:0008006" key="6">
    <source>
        <dbReference type="Google" id="ProtNLM"/>
    </source>
</evidence>
<keyword evidence="2" id="KW-0560">Oxidoreductase</keyword>
<proteinExistence type="predicted"/>
<dbReference type="Pfam" id="PF07847">
    <property type="entry name" value="PCO_ADO"/>
    <property type="match status" value="1"/>
</dbReference>
<reference evidence="4 5" key="1">
    <citation type="submission" date="2015-07" db="EMBL/GenBank/DDBJ databases">
        <title>High-quality genome of monoxenous trypanosomatid Leptomonas pyrrhocoris.</title>
        <authorList>
            <person name="Flegontov P."/>
            <person name="Butenko A."/>
            <person name="Firsov S."/>
            <person name="Vlcek C."/>
            <person name="Logacheva M.D."/>
            <person name="Field M."/>
            <person name="Filatov D."/>
            <person name="Flegontova O."/>
            <person name="Gerasimov E."/>
            <person name="Jackson A.P."/>
            <person name="Kelly S."/>
            <person name="Opperdoes F."/>
            <person name="O'Reilly A."/>
            <person name="Votypka J."/>
            <person name="Yurchenko V."/>
            <person name="Lukes J."/>
        </authorList>
    </citation>
    <scope>NUCLEOTIDE SEQUENCE [LARGE SCALE GENOMIC DNA]</scope>
    <source>
        <strain evidence="4">H10</strain>
    </source>
</reference>
<evidence type="ECO:0000313" key="5">
    <source>
        <dbReference type="Proteomes" id="UP000037923"/>
    </source>
</evidence>
<dbReference type="Proteomes" id="UP000037923">
    <property type="component" value="Unassembled WGS sequence"/>
</dbReference>
<protein>
    <recommendedName>
        <fullName evidence="6">Cysteamine dioxygenase</fullName>
    </recommendedName>
</protein>
<dbReference type="InterPro" id="IPR014710">
    <property type="entry name" value="RmlC-like_jellyroll"/>
</dbReference>
<dbReference type="OrthoDB" id="271433at2759"/>
<accession>A0A0N0DYA3</accession>
<sequence length="269" mass="30072">MRSLLRSLQQFSKTSTEHVELFSKLALKDLGVYVKDTDVVRYTQDNTYPLDDKAFWLKNALLQCRYNSATSRFVPHAWMSSPADPLGCSTLFQDEQVTLCWFVIPPGRVLPLHDHPGMTVWQRVMHGRLHICTFVSDASPLEIKTAEATQATVVFDGDVDGVGEAIPPPQLITFGEGDGSVFHEIRNTEAVRPALFIDIISPPYYQPPTNIPCAYYRAEPVSQNVQRLEGQPSDCGVHWTFKPGDKALLHPRPEYGGPSMHAYVNVDGS</sequence>
<keyword evidence="1" id="KW-0479">Metal-binding</keyword>
<dbReference type="AlphaFoldDB" id="A0A0N0DYA3"/>
<dbReference type="OMA" id="PGMTVWQ"/>
<name>A0A0N0DYA3_LEPPY</name>
<organism evidence="4 5">
    <name type="scientific">Leptomonas pyrrhocoris</name>
    <name type="common">Firebug parasite</name>
    <dbReference type="NCBI Taxonomy" id="157538"/>
    <lineage>
        <taxon>Eukaryota</taxon>
        <taxon>Discoba</taxon>
        <taxon>Euglenozoa</taxon>
        <taxon>Kinetoplastea</taxon>
        <taxon>Metakinetoplastina</taxon>
        <taxon>Trypanosomatida</taxon>
        <taxon>Trypanosomatidae</taxon>
        <taxon>Leishmaniinae</taxon>
        <taxon>Leptomonas</taxon>
    </lineage>
</organism>
<evidence type="ECO:0000256" key="2">
    <source>
        <dbReference type="ARBA" id="ARBA00023002"/>
    </source>
</evidence>
<dbReference type="PANTHER" id="PTHR22966:SF61">
    <property type="entry name" value="2-AMINOETHANETHIOL DIOXYGENASE"/>
    <property type="match status" value="1"/>
</dbReference>
<dbReference type="EMBL" id="LGTL01000003">
    <property type="protein sequence ID" value="KPA83762.1"/>
    <property type="molecule type" value="Genomic_DNA"/>
</dbReference>
<dbReference type="PANTHER" id="PTHR22966">
    <property type="entry name" value="2-AMINOETHANETHIOL DIOXYGENASE"/>
    <property type="match status" value="1"/>
</dbReference>
<dbReference type="VEuPathDB" id="TriTrypDB:LpyrH10_03_1450"/>
<dbReference type="GeneID" id="26902289"/>
<evidence type="ECO:0000313" key="4">
    <source>
        <dbReference type="EMBL" id="KPA83762.1"/>
    </source>
</evidence>
<gene>
    <name evidence="4" type="ORF">ABB37_01994</name>
</gene>
<dbReference type="GO" id="GO:0016702">
    <property type="term" value="F:oxidoreductase activity, acting on single donors with incorporation of molecular oxygen, incorporation of two atoms of oxygen"/>
    <property type="evidence" value="ECO:0007669"/>
    <property type="project" value="InterPro"/>
</dbReference>
<evidence type="ECO:0000256" key="3">
    <source>
        <dbReference type="ARBA" id="ARBA00023004"/>
    </source>
</evidence>
<dbReference type="Gene3D" id="2.60.120.10">
    <property type="entry name" value="Jelly Rolls"/>
    <property type="match status" value="1"/>
</dbReference>
<comment type="caution">
    <text evidence="4">The sequence shown here is derived from an EMBL/GenBank/DDBJ whole genome shotgun (WGS) entry which is preliminary data.</text>
</comment>
<dbReference type="GO" id="GO:0046872">
    <property type="term" value="F:metal ion binding"/>
    <property type="evidence" value="ECO:0007669"/>
    <property type="project" value="UniProtKB-KW"/>
</dbReference>
<dbReference type="InterPro" id="IPR011051">
    <property type="entry name" value="RmlC_Cupin_sf"/>
</dbReference>
<keyword evidence="3" id="KW-0408">Iron</keyword>
<dbReference type="SUPFAM" id="SSF51182">
    <property type="entry name" value="RmlC-like cupins"/>
    <property type="match status" value="1"/>
</dbReference>